<accession>A0ABD5SMV3</accession>
<gene>
    <name evidence="3" type="ORF">ACFQE6_07985</name>
</gene>
<feature type="transmembrane region" description="Helical" evidence="1">
    <location>
        <begin position="32"/>
        <end position="54"/>
    </location>
</feature>
<dbReference type="Proteomes" id="UP001596383">
    <property type="component" value="Unassembled WGS sequence"/>
</dbReference>
<keyword evidence="1" id="KW-0472">Membrane</keyword>
<feature type="transmembrane region" description="Helical" evidence="1">
    <location>
        <begin position="96"/>
        <end position="121"/>
    </location>
</feature>
<proteinExistence type="predicted"/>
<dbReference type="InterPro" id="IPR058486">
    <property type="entry name" value="DUF8173"/>
</dbReference>
<evidence type="ECO:0000313" key="3">
    <source>
        <dbReference type="EMBL" id="MFC6764952.1"/>
    </source>
</evidence>
<feature type="non-terminal residue" evidence="3">
    <location>
        <position position="141"/>
    </location>
</feature>
<evidence type="ECO:0000256" key="1">
    <source>
        <dbReference type="SAM" id="Phobius"/>
    </source>
</evidence>
<reference evidence="3 4" key="1">
    <citation type="journal article" date="2019" name="Int. J. Syst. Evol. Microbiol.">
        <title>The Global Catalogue of Microorganisms (GCM) 10K type strain sequencing project: providing services to taxonomists for standard genome sequencing and annotation.</title>
        <authorList>
            <consortium name="The Broad Institute Genomics Platform"/>
            <consortium name="The Broad Institute Genome Sequencing Center for Infectious Disease"/>
            <person name="Wu L."/>
            <person name="Ma J."/>
        </authorList>
    </citation>
    <scope>NUCLEOTIDE SEQUENCE [LARGE SCALE GENOMIC DNA]</scope>
    <source>
        <strain evidence="3 4">LMG 29247</strain>
    </source>
</reference>
<dbReference type="AlphaFoldDB" id="A0ABD5SMV3"/>
<dbReference type="EMBL" id="JBHSWV010000117">
    <property type="protein sequence ID" value="MFC6764952.1"/>
    <property type="molecule type" value="Genomic_DNA"/>
</dbReference>
<keyword evidence="1" id="KW-0812">Transmembrane</keyword>
<evidence type="ECO:0000259" key="2">
    <source>
        <dbReference type="Pfam" id="PF26514"/>
    </source>
</evidence>
<name>A0ABD5SMV3_9EURY</name>
<keyword evidence="4" id="KW-1185">Reference proteome</keyword>
<feature type="domain" description="DUF8173" evidence="2">
    <location>
        <begin position="21"/>
        <end position="140"/>
    </location>
</feature>
<organism evidence="3 4">
    <name type="scientific">Natrinema soli</name>
    <dbReference type="NCBI Taxonomy" id="1930624"/>
    <lineage>
        <taxon>Archaea</taxon>
        <taxon>Methanobacteriati</taxon>
        <taxon>Methanobacteriota</taxon>
        <taxon>Stenosarchaea group</taxon>
        <taxon>Halobacteria</taxon>
        <taxon>Halobacteriales</taxon>
        <taxon>Natrialbaceae</taxon>
        <taxon>Natrinema</taxon>
    </lineage>
</organism>
<sequence>MVGQPVLDSVVVVSGNGGYLEAYRSIEPIVRAGVQFAGTMLVAMVVLGMLLEYGTRAVTKSRHSPIISCCIGLPALLVVGGLASTGYLLVDTSVGIFFGIPMVILGATVLPVVTAIGFTAIGRTIASRFGTDRLWVGVLVG</sequence>
<keyword evidence="1" id="KW-1133">Transmembrane helix</keyword>
<dbReference type="Pfam" id="PF26514">
    <property type="entry name" value="DUF8173"/>
    <property type="match status" value="1"/>
</dbReference>
<evidence type="ECO:0000313" key="4">
    <source>
        <dbReference type="Proteomes" id="UP001596383"/>
    </source>
</evidence>
<dbReference type="RefSeq" id="WP_273737994.1">
    <property type="nucleotide sequence ID" value="NZ_JAQIVI010000117.1"/>
</dbReference>
<comment type="caution">
    <text evidence="3">The sequence shown here is derived from an EMBL/GenBank/DDBJ whole genome shotgun (WGS) entry which is preliminary data.</text>
</comment>
<feature type="transmembrane region" description="Helical" evidence="1">
    <location>
        <begin position="66"/>
        <end position="90"/>
    </location>
</feature>
<protein>
    <recommendedName>
        <fullName evidence="2">DUF8173 domain-containing protein</fullName>
    </recommendedName>
</protein>